<name>A0AAE9Z4N4_9GAMM</name>
<organism evidence="2 3">
    <name type="scientific">Thalassomonas viridans</name>
    <dbReference type="NCBI Taxonomy" id="137584"/>
    <lineage>
        <taxon>Bacteria</taxon>
        <taxon>Pseudomonadati</taxon>
        <taxon>Pseudomonadota</taxon>
        <taxon>Gammaproteobacteria</taxon>
        <taxon>Alteromonadales</taxon>
        <taxon>Colwelliaceae</taxon>
        <taxon>Thalassomonas</taxon>
    </lineage>
</organism>
<feature type="transmembrane region" description="Helical" evidence="1">
    <location>
        <begin position="6"/>
        <end position="25"/>
    </location>
</feature>
<reference evidence="2 3" key="1">
    <citation type="journal article" date="2015" name="Genome Announc.">
        <title>Draft Genome Sequences of Marine Isolates of Thalassomonas viridans and Thalassomonas actiniarum.</title>
        <authorList>
            <person name="Olonade I."/>
            <person name="van Zyl L.J."/>
            <person name="Trindade M."/>
        </authorList>
    </citation>
    <scope>NUCLEOTIDE SEQUENCE [LARGE SCALE GENOMIC DNA]</scope>
    <source>
        <strain evidence="2 3">XOM25</strain>
    </source>
</reference>
<keyword evidence="1" id="KW-0472">Membrane</keyword>
<evidence type="ECO:0000256" key="1">
    <source>
        <dbReference type="SAM" id="Phobius"/>
    </source>
</evidence>
<keyword evidence="1" id="KW-1133">Transmembrane helix</keyword>
<sequence length="340" mass="37996">MAIDTIQLFLLMFVSMGAMVFLISWRQSQRENRRFREEELKLRKYEIDSNSNGAKIRVQNTNEVREEEKADLNGYAFMVVDEEKKSLFSEMLKGFEDYAKLKGYQVSLSIDTSIKGKVGFKFTLHEDGVSVSTQKVKNDINDYINSVMSGGDFDNVPVLITAEEHSAIIGTLKARLKFIEYTHALEKENKEFYQGLINKMANNSINHQPANINLIQEGIGMDSRSYSADNSANVVQGDESTNIIENSTIQVGKNVAEINSQLDALKDTLIAIEDESNANEALKPVVRHLENTKEELEESTSPNASTIEKWLGKADAAIKTAGATTKTLSKFQGLLESFGL</sequence>
<dbReference type="KEGG" id="tvd:SG34_007130"/>
<dbReference type="Proteomes" id="UP000032352">
    <property type="component" value="Chromosome"/>
</dbReference>
<evidence type="ECO:0000313" key="2">
    <source>
        <dbReference type="EMBL" id="WDE06671.1"/>
    </source>
</evidence>
<dbReference type="RefSeq" id="WP_044842364.1">
    <property type="nucleotide sequence ID" value="NZ_CP059733.1"/>
</dbReference>
<keyword evidence="1" id="KW-0812">Transmembrane</keyword>
<protein>
    <submittedName>
        <fullName evidence="2">Uncharacterized protein</fullName>
    </submittedName>
</protein>
<keyword evidence="3" id="KW-1185">Reference proteome</keyword>
<reference evidence="2 3" key="2">
    <citation type="journal article" date="2022" name="Mar. Drugs">
        <title>Bioassay-Guided Fractionation Leads to the Detection of Cholic Acid Generated by the Rare Thalassomonas sp.</title>
        <authorList>
            <person name="Pheiffer F."/>
            <person name="Schneider Y.K."/>
            <person name="Hansen E.H."/>
            <person name="Andersen J.H."/>
            <person name="Isaksson J."/>
            <person name="Busche T."/>
            <person name="R C."/>
            <person name="Kalinowski J."/>
            <person name="Zyl L.V."/>
            <person name="Trindade M."/>
        </authorList>
    </citation>
    <scope>NUCLEOTIDE SEQUENCE [LARGE SCALE GENOMIC DNA]</scope>
    <source>
        <strain evidence="2 3">XOM25</strain>
    </source>
</reference>
<accession>A0AAE9Z4N4</accession>
<evidence type="ECO:0000313" key="3">
    <source>
        <dbReference type="Proteomes" id="UP000032352"/>
    </source>
</evidence>
<proteinExistence type="predicted"/>
<dbReference type="AlphaFoldDB" id="A0AAE9Z4N4"/>
<dbReference type="EMBL" id="CP059733">
    <property type="protein sequence ID" value="WDE06671.1"/>
    <property type="molecule type" value="Genomic_DNA"/>
</dbReference>
<gene>
    <name evidence="2" type="ORF">SG34_007130</name>
</gene>